<protein>
    <submittedName>
        <fullName evidence="1">Uncharacterized protein</fullName>
    </submittedName>
</protein>
<keyword evidence="2" id="KW-1185">Reference proteome</keyword>
<gene>
    <name evidence="1" type="ORF">OPT61_g7481</name>
</gene>
<evidence type="ECO:0000313" key="1">
    <source>
        <dbReference type="EMBL" id="KAJ8109406.1"/>
    </source>
</evidence>
<comment type="caution">
    <text evidence="1">The sequence shown here is derived from an EMBL/GenBank/DDBJ whole genome shotgun (WGS) entry which is preliminary data.</text>
</comment>
<sequence>MRFSAIAIGGAIATANAAALGERSQFEERAAYAVVGKPEGFASSTTGGGSAACAIPSSVAQLKTWLTDSTARCIVLDKEYNFKGTEGTTTETGCRPASNTCPGNGGQDAINKASWCTNGNAGTGVKSVSVTYDTAGVSGINVGSNKSIIGVGSKGVIRGKGLRMANGAKNVIIQNIHITELNPQYIWGGDAITVDGGDLIWVDHVKISLIGRQMFVAGVGASNRVTVSNSEFDGATSWSASCDGHHYWAIYLTGSSDLITLKGNYIHHTSGRSPKVGGNTLLHAVNNYWYANSGHAFDIAAGGQVVVEGSVFQNVVSPLLANSGKLFGSPSTSSNTACTNYLGHACQLNAFGSSGSLGGTDTSFFTNFNGKVIASAAVASSNIANNAGVGRQEMLCKAVGQAMLLLSCCPADERLDAHFGDALTDDRMQY</sequence>
<name>A0ACC2I2D2_9PLEO</name>
<reference evidence="1" key="1">
    <citation type="submission" date="2022-11" db="EMBL/GenBank/DDBJ databases">
        <title>Genome Sequence of Boeremia exigua.</title>
        <authorList>
            <person name="Buettner E."/>
        </authorList>
    </citation>
    <scope>NUCLEOTIDE SEQUENCE</scope>
    <source>
        <strain evidence="1">CU02</strain>
    </source>
</reference>
<accession>A0ACC2I2D2</accession>
<dbReference type="EMBL" id="JAPHNI010000617">
    <property type="protein sequence ID" value="KAJ8109406.1"/>
    <property type="molecule type" value="Genomic_DNA"/>
</dbReference>
<proteinExistence type="predicted"/>
<organism evidence="1 2">
    <name type="scientific">Boeremia exigua</name>
    <dbReference type="NCBI Taxonomy" id="749465"/>
    <lineage>
        <taxon>Eukaryota</taxon>
        <taxon>Fungi</taxon>
        <taxon>Dikarya</taxon>
        <taxon>Ascomycota</taxon>
        <taxon>Pezizomycotina</taxon>
        <taxon>Dothideomycetes</taxon>
        <taxon>Pleosporomycetidae</taxon>
        <taxon>Pleosporales</taxon>
        <taxon>Pleosporineae</taxon>
        <taxon>Didymellaceae</taxon>
        <taxon>Boeremia</taxon>
    </lineage>
</organism>
<evidence type="ECO:0000313" key="2">
    <source>
        <dbReference type="Proteomes" id="UP001153331"/>
    </source>
</evidence>
<dbReference type="Proteomes" id="UP001153331">
    <property type="component" value="Unassembled WGS sequence"/>
</dbReference>